<evidence type="ECO:0000313" key="2">
    <source>
        <dbReference type="Proteomes" id="UP000282322"/>
    </source>
</evidence>
<comment type="caution">
    <text evidence="1">The sequence shown here is derived from an EMBL/GenBank/DDBJ whole genome shotgun (WGS) entry which is preliminary data.</text>
</comment>
<dbReference type="RefSeq" id="WP_124955274.1">
    <property type="nucleotide sequence ID" value="NZ_RRCH01000024.1"/>
</dbReference>
<keyword evidence="2" id="KW-1185">Reference proteome</keyword>
<dbReference type="Proteomes" id="UP000282322">
    <property type="component" value="Unassembled WGS sequence"/>
</dbReference>
<dbReference type="EMBL" id="RRCH01000024">
    <property type="protein sequence ID" value="RRJ29977.1"/>
    <property type="molecule type" value="Genomic_DNA"/>
</dbReference>
<sequence length="301" mass="31691">MEQNNAKQEGSLSDINRREVLKSIGVTAAAGTAGISFSVPALAADAGIDIERQEVTDRKSTSSIRSSLNQRVANIVLEDAPVDSFNWNDPTIYEIRVDADEESHIFREVVVHSQDGDSTFNYVTNNEGLDRTATVTTGSGTTYRATVDDDGLRTEHIQRGEDVTRKAVKMLDRGNKKNKLTKNGVSDLNTSQASAYTDLTSGSTHLYVSGTIDSGKEALIIIDMNEGGDLEKAQVLAQGPVECFATCVAGLSTTIGWACWNAACGTCVAAPNPVSCGSCLACGGGVVGACATGCGAREILT</sequence>
<evidence type="ECO:0000313" key="1">
    <source>
        <dbReference type="EMBL" id="RRJ29977.1"/>
    </source>
</evidence>
<dbReference type="InterPro" id="IPR006311">
    <property type="entry name" value="TAT_signal"/>
</dbReference>
<reference evidence="1 2" key="1">
    <citation type="submission" date="2018-11" db="EMBL/GenBank/DDBJ databases">
        <title>Taxonoimc description of Halomarina strain SPP-AMP-1.</title>
        <authorList>
            <person name="Pal Y."/>
            <person name="Srinivasana K."/>
            <person name="Verma A."/>
            <person name="Kumar P."/>
        </authorList>
    </citation>
    <scope>NUCLEOTIDE SEQUENCE [LARGE SCALE GENOMIC DNA]</scope>
    <source>
        <strain evidence="1 2">SPP-AMP-1</strain>
    </source>
</reference>
<dbReference type="AlphaFoldDB" id="A0A3P3R938"/>
<protein>
    <submittedName>
        <fullName evidence="1">Uncharacterized protein</fullName>
    </submittedName>
</protein>
<accession>A0A3P3R938</accession>
<name>A0A3P3R938_9EURY</name>
<organism evidence="1 2">
    <name type="scientific">Halocatena pleomorpha</name>
    <dbReference type="NCBI Taxonomy" id="1785090"/>
    <lineage>
        <taxon>Archaea</taxon>
        <taxon>Methanobacteriati</taxon>
        <taxon>Methanobacteriota</taxon>
        <taxon>Stenosarchaea group</taxon>
        <taxon>Halobacteria</taxon>
        <taxon>Halobacteriales</taxon>
        <taxon>Natronomonadaceae</taxon>
        <taxon>Halocatena</taxon>
    </lineage>
</organism>
<gene>
    <name evidence="1" type="ORF">EIK79_11560</name>
</gene>
<dbReference type="PROSITE" id="PS51318">
    <property type="entry name" value="TAT"/>
    <property type="match status" value="1"/>
</dbReference>
<proteinExistence type="predicted"/>